<evidence type="ECO:0000313" key="3">
    <source>
        <dbReference type="Proteomes" id="UP000191661"/>
    </source>
</evidence>
<gene>
    <name evidence="2" type="ORF">MBBAR_6c02250</name>
</gene>
<feature type="region of interest" description="Disordered" evidence="1">
    <location>
        <begin position="42"/>
        <end position="67"/>
    </location>
</feature>
<comment type="caution">
    <text evidence="2">The sequence shown here is derived from an EMBL/GenBank/DDBJ whole genome shotgun (WGS) entry which is preliminary data.</text>
</comment>
<dbReference type="EMBL" id="JXMW01000006">
    <property type="protein sequence ID" value="OQD59114.1"/>
    <property type="molecule type" value="Genomic_DNA"/>
</dbReference>
<name>A0A1V6N384_METAZ</name>
<evidence type="ECO:0008006" key="4">
    <source>
        <dbReference type="Google" id="ProtNLM"/>
    </source>
</evidence>
<dbReference type="Proteomes" id="UP000191661">
    <property type="component" value="Unassembled WGS sequence"/>
</dbReference>
<dbReference type="AlphaFoldDB" id="A0A1V6N384"/>
<keyword evidence="3" id="KW-1185">Reference proteome</keyword>
<dbReference type="Pfam" id="PF09845">
    <property type="entry name" value="OapC"/>
    <property type="match status" value="1"/>
</dbReference>
<reference evidence="2 3" key="1">
    <citation type="submission" date="2014-12" db="EMBL/GenBank/DDBJ databases">
        <title>Genome sequence of Methanobrevibacter arboriphilicus DH1, DSM1125.</title>
        <authorList>
            <person name="Poehlein A."/>
            <person name="Thauer R.K."/>
            <person name="Seedorf H."/>
            <person name="Daniel R."/>
        </authorList>
    </citation>
    <scope>NUCLEOTIDE SEQUENCE [LARGE SCALE GENOMIC DNA]</scope>
    <source>
        <strain evidence="2 3">DH1</strain>
    </source>
</reference>
<protein>
    <recommendedName>
        <fullName evidence="4">Zn-ribbon containing protein</fullName>
    </recommendedName>
</protein>
<dbReference type="InterPro" id="IPR018645">
    <property type="entry name" value="OapC-like"/>
</dbReference>
<accession>A0A1V6N384</accession>
<proteinExistence type="predicted"/>
<evidence type="ECO:0000313" key="2">
    <source>
        <dbReference type="EMBL" id="OQD59114.1"/>
    </source>
</evidence>
<sequence length="121" mass="13636">MVIYLNICSKCGTELEGDDLLDGCPNCGSKLFKFVNTKAIEEKKRREKEKENSSSEDLSEEKVSVNKNSVESIKVEDKGVYEVNLQHILEGETDVFSDKEGNYAININSLLKKSRKGDKKD</sequence>
<feature type="compositionally biased region" description="Basic and acidic residues" evidence="1">
    <location>
        <begin position="42"/>
        <end position="53"/>
    </location>
</feature>
<organism evidence="2 3">
    <name type="scientific">Methanobrevibacter arboriphilus JCM 13429 = DSM 1125</name>
    <dbReference type="NCBI Taxonomy" id="1300164"/>
    <lineage>
        <taxon>Archaea</taxon>
        <taxon>Methanobacteriati</taxon>
        <taxon>Methanobacteriota</taxon>
        <taxon>Methanomada group</taxon>
        <taxon>Methanobacteria</taxon>
        <taxon>Methanobacteriales</taxon>
        <taxon>Methanobacteriaceae</taxon>
        <taxon>Methanobrevibacter</taxon>
    </lineage>
</organism>
<evidence type="ECO:0000256" key="1">
    <source>
        <dbReference type="SAM" id="MobiDB-lite"/>
    </source>
</evidence>